<proteinExistence type="inferred from homology"/>
<sequence length="306" mass="31161">MATAMAAAMTVAPGAAGAVRFKQVDVFASAPFKGNPLAVVFDADALSDADMLAIARWTNLSETAFLVAPTDPAADYRVRIFTTGGELPFAGHPTLGAAHAFLDAGAQPRTPGRLVQQCGAGLVELAERDGGWAFAAPPARVTPLAQREWPALAAALRTGAIDFGVPPQAVDNGAPWLVVQFASAADCLALDPDRAALAPIVAALGAAGLAAYGPHPADGPATFEVRCLMTGDAFGPGEDPVTGSANAAIAGVLAQAGRRPGRRYTARQGTALGRDGRISVDYDDDAGKIWIGGAAVTLVDGAIRLR</sequence>
<reference evidence="3" key="1">
    <citation type="journal article" date="2012" name="J. Bacteriol.">
        <title>Revised Genome Sequence of Burkholderia thailandensis MSMB43 with Improved Annotation.</title>
        <authorList>
            <person name="Zhuo Y."/>
            <person name="Liu L."/>
            <person name="Wang Q."/>
            <person name="Liu X."/>
            <person name="Ren B."/>
            <person name="Liu M."/>
            <person name="Ni P."/>
            <person name="Cheng Y.Q."/>
            <person name="Zhang L."/>
        </authorList>
    </citation>
    <scope>NUCLEOTIDE SEQUENCE [LARGE SCALE GENOMIC DNA]</scope>
    <source>
        <strain evidence="3">MSMB43</strain>
    </source>
</reference>
<protein>
    <submittedName>
        <fullName evidence="2">Phenazine biosynthesis protein phzF</fullName>
    </submittedName>
</protein>
<accession>A0ABN0GDK3</accession>
<dbReference type="NCBIfam" id="TIGR00654">
    <property type="entry name" value="PhzF_family"/>
    <property type="match status" value="1"/>
</dbReference>
<dbReference type="PIRSF" id="PIRSF016184">
    <property type="entry name" value="PhzC_PhzF"/>
    <property type="match status" value="1"/>
</dbReference>
<keyword evidence="3" id="KW-1185">Reference proteome</keyword>
<evidence type="ECO:0000313" key="2">
    <source>
        <dbReference type="EMBL" id="EIP90376.1"/>
    </source>
</evidence>
<dbReference type="Gene3D" id="3.10.310.10">
    <property type="entry name" value="Diaminopimelate Epimerase, Chain A, domain 1"/>
    <property type="match status" value="2"/>
</dbReference>
<dbReference type="Pfam" id="PF02567">
    <property type="entry name" value="PhzC-PhzF"/>
    <property type="match status" value="1"/>
</dbReference>
<name>A0ABN0GDK3_9BURK</name>
<comment type="similarity">
    <text evidence="1">Belongs to the PhzF family.</text>
</comment>
<dbReference type="Proteomes" id="UP000004682">
    <property type="component" value="Unassembled WGS sequence"/>
</dbReference>
<evidence type="ECO:0000256" key="1">
    <source>
        <dbReference type="ARBA" id="ARBA00008270"/>
    </source>
</evidence>
<dbReference type="InterPro" id="IPR003719">
    <property type="entry name" value="Phenazine_PhzF-like"/>
</dbReference>
<evidence type="ECO:0000313" key="3">
    <source>
        <dbReference type="Proteomes" id="UP000004682"/>
    </source>
</evidence>
<dbReference type="PANTHER" id="PTHR13774">
    <property type="entry name" value="PHENAZINE BIOSYNTHESIS PROTEIN"/>
    <property type="match status" value="1"/>
</dbReference>
<dbReference type="EMBL" id="JH692061">
    <property type="protein sequence ID" value="EIP90376.1"/>
    <property type="molecule type" value="Genomic_DNA"/>
</dbReference>
<gene>
    <name evidence="2" type="ORF">A33K_13966</name>
</gene>
<dbReference type="PANTHER" id="PTHR13774:SF32">
    <property type="entry name" value="ANTISENSE-ENHANCING SEQUENCE 1"/>
    <property type="match status" value="1"/>
</dbReference>
<dbReference type="SUPFAM" id="SSF54506">
    <property type="entry name" value="Diaminopimelate epimerase-like"/>
    <property type="match status" value="1"/>
</dbReference>
<organism evidence="2 3">
    <name type="scientific">Burkholderia humptydooensis MSMB43</name>
    <dbReference type="NCBI Taxonomy" id="441157"/>
    <lineage>
        <taxon>Bacteria</taxon>
        <taxon>Pseudomonadati</taxon>
        <taxon>Pseudomonadota</taxon>
        <taxon>Betaproteobacteria</taxon>
        <taxon>Burkholderiales</taxon>
        <taxon>Burkholderiaceae</taxon>
        <taxon>Burkholderia</taxon>
        <taxon>pseudomallei group</taxon>
    </lineage>
</organism>